<dbReference type="OrthoDB" id="2838760at2"/>
<protein>
    <submittedName>
        <fullName evidence="1">Uncharacterized protein</fullName>
    </submittedName>
</protein>
<proteinExistence type="predicted"/>
<dbReference type="RefSeq" id="WP_158028085.1">
    <property type="nucleotide sequence ID" value="NZ_BMHG01000001.1"/>
</dbReference>
<evidence type="ECO:0000313" key="2">
    <source>
        <dbReference type="Proteomes" id="UP000431744"/>
    </source>
</evidence>
<reference evidence="1 2" key="1">
    <citation type="submission" date="2019-09" db="EMBL/GenBank/DDBJ databases">
        <title>Phylogeny of genus Pseudoclavibacter and closely related genus.</title>
        <authorList>
            <person name="Li Y."/>
        </authorList>
    </citation>
    <scope>NUCLEOTIDE SEQUENCE [LARGE SCALE GENOMIC DNA]</scope>
    <source>
        <strain evidence="1 2">EGI 60007</strain>
    </source>
</reference>
<accession>A0A6H9WRU7</accession>
<sequence length="232" mass="25328">MHSRTLRLDAGTLTIDAQSPELLEDRADEVLGGLALVRDDWRPGFATELASWLYSVVPGAENQHGADGSWQVQALCSARGTETPGVEQHPAVRRWTDDATQALAALGGQRAVLERTELKAGAFRVDDVVLVHRELLPRGRTGPMGLYLHRMREAVRRDDGTTDSGWYLGPVAGAVQPHPSDLAFVPALDLLDEYAFIAPALQLPRGCLVLFDDAGIFEVVDADGAERWPRDE</sequence>
<dbReference type="AlphaFoldDB" id="A0A6H9WRU7"/>
<comment type="caution">
    <text evidence="1">The sequence shown here is derived from an EMBL/GenBank/DDBJ whole genome shotgun (WGS) entry which is preliminary data.</text>
</comment>
<keyword evidence="2" id="KW-1185">Reference proteome</keyword>
<gene>
    <name evidence="1" type="ORF">F8O04_04325</name>
</gene>
<dbReference type="EMBL" id="WBJY01000001">
    <property type="protein sequence ID" value="KAB1649495.1"/>
    <property type="molecule type" value="Genomic_DNA"/>
</dbReference>
<name>A0A6H9WRU7_9MICO</name>
<evidence type="ECO:0000313" key="1">
    <source>
        <dbReference type="EMBL" id="KAB1649495.1"/>
    </source>
</evidence>
<organism evidence="1 2">
    <name type="scientific">Pseudoclavibacter endophyticus</name>
    <dbReference type="NCBI Taxonomy" id="1778590"/>
    <lineage>
        <taxon>Bacteria</taxon>
        <taxon>Bacillati</taxon>
        <taxon>Actinomycetota</taxon>
        <taxon>Actinomycetes</taxon>
        <taxon>Micrococcales</taxon>
        <taxon>Microbacteriaceae</taxon>
        <taxon>Pseudoclavibacter</taxon>
    </lineage>
</organism>
<dbReference type="Proteomes" id="UP000431744">
    <property type="component" value="Unassembled WGS sequence"/>
</dbReference>